<proteinExistence type="predicted"/>
<comment type="caution">
    <text evidence="4">The sequence shown here is derived from an EMBL/GenBank/DDBJ whole genome shotgun (WGS) entry which is preliminary data.</text>
</comment>
<gene>
    <name evidence="4" type="ORF">P9271_13905</name>
</gene>
<evidence type="ECO:0000313" key="4">
    <source>
        <dbReference type="EMBL" id="MED4402411.1"/>
    </source>
</evidence>
<dbReference type="EMBL" id="JARTFS010000011">
    <property type="protein sequence ID" value="MED4402411.1"/>
    <property type="molecule type" value="Genomic_DNA"/>
</dbReference>
<feature type="chain" id="PRO_5046984505" evidence="2">
    <location>
        <begin position="28"/>
        <end position="745"/>
    </location>
</feature>
<dbReference type="InterPro" id="IPR001119">
    <property type="entry name" value="SLH_dom"/>
</dbReference>
<sequence length="745" mass="83918">MKKLKKLGILTLSTGLSIGILTPQASAAASLNEQQDKAQIRVIQEEEVVTKKDLIKKFKEFFPNQFDFLKDSDFHMDSGHYFPNDDTVRYGLSFGKIIKGKEVYGSVGFVGNKLEIDQFYYQPANAAEALFPAKVTEEKAKEIAQTFLKKFPGNNEYKLDNSYSDYYPGNQTLTEPIRYSFSFVRTKNEVSISDQQIQITVLGNGEVSNFYHNSSDIVSSSYDDITKALPKNEIISKIKENISVNLQYRIDYDYQTGDRHVKLVYQPISEVLGVHALSGKWQTINGLSTEPPKQKEIERISSQPIKPTQTNFSLKEAKAFAEKLLKVDSDKIKLRIESVDETKNHNGQEVISVQYMYEYHNGGSGTSLELDKKTGEIIQYHDMKNDILGEIGTNEEDGNTISSKEALNQAVKYLKQFSPSYLHNYAMPTGEAYFSNETNSFHLSFPRVVNGILVSGNEISVTISADGSLQGLNVNQSSIENWPSIEKVISKDKATDEFFKQLSLELQYVKAEAGADNNHYSLVYTPVFNKNLYSFLDANTGEWNSNTDKKSDQPVVSHPWAEKELNHLINNGILNIEDVNTFNADAQVTKGAAIEVIVKSLTPFYGYYDENNTSQTFENINPDHPLYQVIERAVVLGILEGENTTFDPNERLTKEELAVWYVRTLGLEQAAKNQNIYKLDFADAKDVQAKNTGFVALAHSLGLLPATNNNFNPKQEVTYAQLAVSDVLLAHEAYKKGRHMNYYGF</sequence>
<keyword evidence="1 2" id="KW-0732">Signal</keyword>
<reference evidence="4 5" key="1">
    <citation type="submission" date="2023-03" db="EMBL/GenBank/DDBJ databases">
        <title>Bacillus Genome Sequencing.</title>
        <authorList>
            <person name="Dunlap C."/>
        </authorList>
    </citation>
    <scope>NUCLEOTIDE SEQUENCE [LARGE SCALE GENOMIC DNA]</scope>
    <source>
        <strain evidence="4 5">NRS-1717</strain>
    </source>
</reference>
<keyword evidence="5" id="KW-1185">Reference proteome</keyword>
<evidence type="ECO:0000256" key="2">
    <source>
        <dbReference type="SAM" id="SignalP"/>
    </source>
</evidence>
<protein>
    <submittedName>
        <fullName evidence="4">S-layer homology domain-containing protein</fullName>
    </submittedName>
</protein>
<organism evidence="4 5">
    <name type="scientific">Metabacillus fastidiosus</name>
    <dbReference type="NCBI Taxonomy" id="1458"/>
    <lineage>
        <taxon>Bacteria</taxon>
        <taxon>Bacillati</taxon>
        <taxon>Bacillota</taxon>
        <taxon>Bacilli</taxon>
        <taxon>Bacillales</taxon>
        <taxon>Bacillaceae</taxon>
        <taxon>Metabacillus</taxon>
    </lineage>
</organism>
<evidence type="ECO:0000313" key="5">
    <source>
        <dbReference type="Proteomes" id="UP001342826"/>
    </source>
</evidence>
<dbReference type="Pfam" id="PF00395">
    <property type="entry name" value="SLH"/>
    <property type="match status" value="1"/>
</dbReference>
<dbReference type="Proteomes" id="UP001342826">
    <property type="component" value="Unassembled WGS sequence"/>
</dbReference>
<dbReference type="RefSeq" id="WP_328015414.1">
    <property type="nucleotide sequence ID" value="NZ_JARTFS010000011.1"/>
</dbReference>
<name>A0ABU6NZ67_9BACI</name>
<feature type="domain" description="SLH" evidence="3">
    <location>
        <begin position="613"/>
        <end position="675"/>
    </location>
</feature>
<feature type="signal peptide" evidence="2">
    <location>
        <begin position="1"/>
        <end position="27"/>
    </location>
</feature>
<dbReference type="PROSITE" id="PS51272">
    <property type="entry name" value="SLH"/>
    <property type="match status" value="1"/>
</dbReference>
<dbReference type="InterPro" id="IPR032599">
    <property type="entry name" value="YcdB/YcdC_rep_domain"/>
</dbReference>
<evidence type="ECO:0000256" key="1">
    <source>
        <dbReference type="ARBA" id="ARBA00022729"/>
    </source>
</evidence>
<accession>A0ABU6NZ67</accession>
<evidence type="ECO:0000259" key="3">
    <source>
        <dbReference type="PROSITE" id="PS51272"/>
    </source>
</evidence>
<dbReference type="Pfam" id="PF16244">
    <property type="entry name" value="DUF4901"/>
    <property type="match status" value="1"/>
</dbReference>